<proteinExistence type="predicted"/>
<keyword evidence="2" id="KW-1185">Reference proteome</keyword>
<evidence type="ECO:0000313" key="2">
    <source>
        <dbReference type="Proteomes" id="UP001497535"/>
    </source>
</evidence>
<accession>A0ACB0ZHY6</accession>
<evidence type="ECO:0000313" key="1">
    <source>
        <dbReference type="EMBL" id="CAK5078564.1"/>
    </source>
</evidence>
<dbReference type="EMBL" id="CAVMJV010000036">
    <property type="protein sequence ID" value="CAK5078564.1"/>
    <property type="molecule type" value="Genomic_DNA"/>
</dbReference>
<protein>
    <submittedName>
        <fullName evidence="1">Uncharacterized protein</fullName>
    </submittedName>
</protein>
<dbReference type="Proteomes" id="UP001497535">
    <property type="component" value="Unassembled WGS sequence"/>
</dbReference>
<reference evidence="1" key="1">
    <citation type="submission" date="2023-11" db="EMBL/GenBank/DDBJ databases">
        <authorList>
            <person name="Poullet M."/>
        </authorList>
    </citation>
    <scope>NUCLEOTIDE SEQUENCE</scope>
    <source>
        <strain evidence="1">E1834</strain>
    </source>
</reference>
<sequence length="526" mass="59039">MLSAFICFVDYKNTKTSLFHIPTPKHPSLHPSRDLHKMLGGSVILFVLLAVWPTFVVSNISYVGYGHHILNGDIIQIMGTAKRIVKSNEDLKKYKGPNSCNVAFDEKNGDITLNYNKVKETGCVVDLLTDSWDGQFEFNATVDNGDKELKECLKPRSSGINSNMFPFAYSIDHEWFDTLSKGPPYNNNINCVNKAKCVSKQAECLQQTGFEIGWSLKSTDNQFVSSKWMPIGDPTVCSDFHDHDKTNRHTSHFKISVGQNETHFDGRPYSSCPQNPCLSDEGVIRPKAWKIEDKTFLNEKYRYLFVFYLLPQKASIFHGGGIWVDKARKIEGPICNIFVKFNGTKYKLLMLGNEEIPSTTSTTKITTTSKTTTGTTTTTKNQLETTTTREEPSPTSPPSNNKTFIIVSVVIIVIFIATFIVLLLCLSLCCKKSEKNQTVKMATARSTDSYMIADRSKPKIEASPTYDDTPTQVTYATDLQVKKYVSSTNIDEGTTVVGKQTVNDTMDDKRMSNKDEERSKGESTFE</sequence>
<organism evidence="1 2">
    <name type="scientific">Meloidogyne enterolobii</name>
    <name type="common">Root-knot nematode worm</name>
    <name type="synonym">Meloidogyne mayaguensis</name>
    <dbReference type="NCBI Taxonomy" id="390850"/>
    <lineage>
        <taxon>Eukaryota</taxon>
        <taxon>Metazoa</taxon>
        <taxon>Ecdysozoa</taxon>
        <taxon>Nematoda</taxon>
        <taxon>Chromadorea</taxon>
        <taxon>Rhabditida</taxon>
        <taxon>Tylenchina</taxon>
        <taxon>Tylenchomorpha</taxon>
        <taxon>Tylenchoidea</taxon>
        <taxon>Meloidogynidae</taxon>
        <taxon>Meloidogyninae</taxon>
        <taxon>Meloidogyne</taxon>
    </lineage>
</organism>
<name>A0ACB0ZHY6_MELEN</name>
<comment type="caution">
    <text evidence="1">The sequence shown here is derived from an EMBL/GenBank/DDBJ whole genome shotgun (WGS) entry which is preliminary data.</text>
</comment>
<gene>
    <name evidence="1" type="ORF">MENTE1834_LOCUS25626</name>
</gene>